<dbReference type="EMBL" id="JABVED010000001">
    <property type="protein sequence ID" value="MBC6445939.1"/>
    <property type="molecule type" value="Genomic_DNA"/>
</dbReference>
<protein>
    <submittedName>
        <fullName evidence="2">HesA/MoeB/ThiF family protein</fullName>
    </submittedName>
</protein>
<comment type="caution">
    <text evidence="2">The sequence shown here is derived from an EMBL/GenBank/DDBJ whole genome shotgun (WGS) entry which is preliminary data.</text>
</comment>
<evidence type="ECO:0000259" key="1">
    <source>
        <dbReference type="Pfam" id="PF00899"/>
    </source>
</evidence>
<organism evidence="2 3">
    <name type="scientific">Actinokineospora xionganensis</name>
    <dbReference type="NCBI Taxonomy" id="2684470"/>
    <lineage>
        <taxon>Bacteria</taxon>
        <taxon>Bacillati</taxon>
        <taxon>Actinomycetota</taxon>
        <taxon>Actinomycetes</taxon>
        <taxon>Pseudonocardiales</taxon>
        <taxon>Pseudonocardiaceae</taxon>
        <taxon>Actinokineospora</taxon>
    </lineage>
</organism>
<dbReference type="SUPFAM" id="SSF69572">
    <property type="entry name" value="Activating enzymes of the ubiquitin-like proteins"/>
    <property type="match status" value="1"/>
</dbReference>
<name>A0ABR7L0I7_9PSEU</name>
<feature type="domain" description="THIF-type NAD/FAD binding fold" evidence="1">
    <location>
        <begin position="3"/>
        <end position="229"/>
    </location>
</feature>
<dbReference type="PANTHER" id="PTHR43267:SF1">
    <property type="entry name" value="TRNA THREONYLCARBAMOYLADENOSINE DEHYDRATASE"/>
    <property type="match status" value="1"/>
</dbReference>
<evidence type="ECO:0000313" key="2">
    <source>
        <dbReference type="EMBL" id="MBC6445939.1"/>
    </source>
</evidence>
<keyword evidence="3" id="KW-1185">Reference proteome</keyword>
<reference evidence="2 3" key="1">
    <citation type="submission" date="2020-06" db="EMBL/GenBank/DDBJ databases">
        <title>Actinokineospora xiongansis sp. nov., isolated from soil of Baiyangdian.</title>
        <authorList>
            <person name="Zhang X."/>
        </authorList>
    </citation>
    <scope>NUCLEOTIDE SEQUENCE [LARGE SCALE GENOMIC DNA]</scope>
    <source>
        <strain evidence="2 3">HBU206404</strain>
    </source>
</reference>
<dbReference type="InterPro" id="IPR035985">
    <property type="entry name" value="Ubiquitin-activating_enz"/>
</dbReference>
<dbReference type="PANTHER" id="PTHR43267">
    <property type="entry name" value="TRNA THREONYLCARBAMOYLADENOSINE DEHYDRATASE"/>
    <property type="match status" value="1"/>
</dbReference>
<sequence length="234" mass="24685">MGIAGFGEDGQAKLSSAHVAISRTGGVGGTVAMHLARAGVGSLTMAHGGFIEPEGLNRWPWAFVDDIGKPSVHTHAANLQRVNPDVAVTAIHSNVTAENVATITASADVIVDAAPLFEERYLLNREAVRRGVPLVSGAMYDMECCVTVVIPGQTPCFACINPVKPDYWQDIYVFAAIGPGPATVGAVMAMEVIKLVAGIGESLTGKLWFFDMATNVSRLINVARRPDCDVCGHL</sequence>
<dbReference type="Gene3D" id="3.40.50.720">
    <property type="entry name" value="NAD(P)-binding Rossmann-like Domain"/>
    <property type="match status" value="1"/>
</dbReference>
<dbReference type="Pfam" id="PF00899">
    <property type="entry name" value="ThiF"/>
    <property type="match status" value="1"/>
</dbReference>
<dbReference type="CDD" id="cd00757">
    <property type="entry name" value="ThiF_MoeB_HesA_family"/>
    <property type="match status" value="1"/>
</dbReference>
<dbReference type="InterPro" id="IPR045886">
    <property type="entry name" value="ThiF/MoeB/HesA"/>
</dbReference>
<dbReference type="InterPro" id="IPR000594">
    <property type="entry name" value="ThiF_NAD_FAD-bd"/>
</dbReference>
<proteinExistence type="predicted"/>
<dbReference type="Proteomes" id="UP000734823">
    <property type="component" value="Unassembled WGS sequence"/>
</dbReference>
<gene>
    <name evidence="2" type="ORF">GPZ80_01980</name>
</gene>
<accession>A0ABR7L0I7</accession>
<evidence type="ECO:0000313" key="3">
    <source>
        <dbReference type="Proteomes" id="UP000734823"/>
    </source>
</evidence>